<sequence length="215" mass="24137">MKNSSTPLQNRVLPTGEIVSASFRGHFTGNRGVLPFDATGRLGPSRWKHQHWIICTLHHPRGRYHGPQPARGWTPFFFTDEAVGLAAGHRPCAYCRRDAYDAWRTAWEQTFGHWPGHKEADKYLHKARVTRRREQVRHIADIGTLPTGAFVLLQGLPHLVRKDGICSWENGQYGPIVPRPTGPVSVLTPRPTISILHAGFRPEFADAASSDQNDV</sequence>
<keyword evidence="2" id="KW-1185">Reference proteome</keyword>
<dbReference type="EMBL" id="OBEL01000005">
    <property type="protein sequence ID" value="SNZ20721.1"/>
    <property type="molecule type" value="Genomic_DNA"/>
</dbReference>
<dbReference type="OrthoDB" id="894286at2"/>
<evidence type="ECO:0000313" key="1">
    <source>
        <dbReference type="EMBL" id="SNZ20721.1"/>
    </source>
</evidence>
<proteinExistence type="predicted"/>
<dbReference type="RefSeq" id="WP_141401278.1">
    <property type="nucleotide sequence ID" value="NZ_OBEL01000005.1"/>
</dbReference>
<dbReference type="AlphaFoldDB" id="A0A285PLH9"/>
<protein>
    <submittedName>
        <fullName evidence="1">Uncharacterized protein</fullName>
    </submittedName>
</protein>
<evidence type="ECO:0000313" key="2">
    <source>
        <dbReference type="Proteomes" id="UP000219439"/>
    </source>
</evidence>
<gene>
    <name evidence="1" type="ORF">SAMN06265368_3831</name>
</gene>
<dbReference type="Proteomes" id="UP000219439">
    <property type="component" value="Unassembled WGS sequence"/>
</dbReference>
<name>A0A285PLH9_9HYPH</name>
<reference evidence="1 2" key="1">
    <citation type="submission" date="2017-09" db="EMBL/GenBank/DDBJ databases">
        <authorList>
            <person name="Ehlers B."/>
            <person name="Leendertz F.H."/>
        </authorList>
    </citation>
    <scope>NUCLEOTIDE SEQUENCE [LARGE SCALE GENOMIC DNA]</scope>
    <source>
        <strain evidence="1 2">DSM 18289</strain>
    </source>
</reference>
<accession>A0A285PLH9</accession>
<organism evidence="1 2">
    <name type="scientific">Cohaesibacter gelatinilyticus</name>
    <dbReference type="NCBI Taxonomy" id="372072"/>
    <lineage>
        <taxon>Bacteria</taxon>
        <taxon>Pseudomonadati</taxon>
        <taxon>Pseudomonadota</taxon>
        <taxon>Alphaproteobacteria</taxon>
        <taxon>Hyphomicrobiales</taxon>
        <taxon>Cohaesibacteraceae</taxon>
    </lineage>
</organism>